<evidence type="ECO:0000256" key="2">
    <source>
        <dbReference type="ARBA" id="ARBA00022525"/>
    </source>
</evidence>
<dbReference type="SMART" id="SM00209">
    <property type="entry name" value="TSP1"/>
    <property type="match status" value="1"/>
</dbReference>
<dbReference type="GO" id="GO:0004222">
    <property type="term" value="F:metalloendopeptidase activity"/>
    <property type="evidence" value="ECO:0007669"/>
    <property type="project" value="TreeGrafter"/>
</dbReference>
<dbReference type="Pfam" id="PF00090">
    <property type="entry name" value="TSP_1"/>
    <property type="match status" value="1"/>
</dbReference>
<evidence type="ECO:0000256" key="4">
    <source>
        <dbReference type="SAM" id="MobiDB-lite"/>
    </source>
</evidence>
<dbReference type="Gene3D" id="2.20.100.10">
    <property type="entry name" value="Thrombospondin type-1 (TSP1) repeat"/>
    <property type="match status" value="1"/>
</dbReference>
<proteinExistence type="predicted"/>
<dbReference type="GO" id="GO:0005576">
    <property type="term" value="C:extracellular region"/>
    <property type="evidence" value="ECO:0007669"/>
    <property type="project" value="UniProtKB-SubCell"/>
</dbReference>
<name>A0A9D4I3M8_DREPO</name>
<accession>A0A9D4I3M8</accession>
<keyword evidence="5" id="KW-0812">Transmembrane</keyword>
<dbReference type="InterPro" id="IPR050439">
    <property type="entry name" value="ADAMTS_ADAMTS-like"/>
</dbReference>
<dbReference type="SUPFAM" id="SSF82895">
    <property type="entry name" value="TSP-1 type 1 repeat"/>
    <property type="match status" value="1"/>
</dbReference>
<comment type="caution">
    <text evidence="7">The sequence shown here is derived from an EMBL/GenBank/DDBJ whole genome shotgun (WGS) entry which is preliminary data.</text>
</comment>
<sequence>MELSEIWPGMIYTDDEICEFKNGLGYRFKKIPSETLGSCYLHSCINMNVSSTDYGIMFNYLTPTDGSYCGPEMVCSTQLVDGVPQCIHWNNTGLDLSLFELVLGGWSDWLPNTTCSRTCGTGIIYRRRTCSNPKPKNSAWCEGNEYESFLYNTQPCDNDPDVERELKIVRASETCATLKANNVYEKFGLNASVFLDSGEQFNSYDNGQCEVKCNSVNPVYYYQKFGLMPDGTPCDPPELDSFIETNKLARRSGRYGRCVQGYCQMFGCDNVSGTTANDECGVCGGNNSTCNVVTGVFNESVAFDTRTVIATLPSGSFNIVFYFNYNAMTYNFIELYSMENRGVMTLSYVRLTNPFNYAGSYWYGNFRTQFLYTEGPISRPVVIKFVQKGSSPNVGVNYAYSLSLDNCTGSCGSYGTWNQTLCGCQCNTGYFGASCNTTCNKICNNGMSLMTTVCGCECLGNTYGTACECRYPFQGKDCQDCKVRTCKNGGTFISTACRCSCPQGFGDLDCGLPDPTTTIVVTQTSTKYGGGQSITLPHTSTVYTQSPNTTTVSIQSLPTTTVSTRSPNTTTVSTQSLPATTVSTQSPYTTTVSTRSCYTTTVSAQSPHTTTVSNMSPHTTTVSSKTPADTTRADTMASDGNLSNDAIVAISVNSGVALILIVVVVSCRRFRALRTGKSHTSVGLHSPANHTLDDTNIASCQNNEHEEDDLDGTVYHSIYDTHIASSHSNVHEAQGYESLSRYGDHDNHAYFGISPADNTVVLELRDYEIPDSHMYLDLEPRNGNTNDEHRCENV</sequence>
<evidence type="ECO:0000256" key="3">
    <source>
        <dbReference type="ARBA" id="ARBA00023157"/>
    </source>
</evidence>
<reference evidence="7" key="2">
    <citation type="submission" date="2020-11" db="EMBL/GenBank/DDBJ databases">
        <authorList>
            <person name="McCartney M.A."/>
            <person name="Auch B."/>
            <person name="Kono T."/>
            <person name="Mallez S."/>
            <person name="Becker A."/>
            <person name="Gohl D.M."/>
            <person name="Silverstein K.A.T."/>
            <person name="Koren S."/>
            <person name="Bechman K.B."/>
            <person name="Herman A."/>
            <person name="Abrahante J.E."/>
            <person name="Garbe J."/>
        </authorList>
    </citation>
    <scope>NUCLEOTIDE SEQUENCE</scope>
    <source>
        <strain evidence="7">Duluth1</strain>
        <tissue evidence="7">Whole animal</tissue>
    </source>
</reference>
<dbReference type="Gene3D" id="2.60.120.830">
    <property type="match status" value="1"/>
</dbReference>
<feature type="transmembrane region" description="Helical" evidence="5">
    <location>
        <begin position="646"/>
        <end position="667"/>
    </location>
</feature>
<feature type="compositionally biased region" description="Polar residues" evidence="4">
    <location>
        <begin position="606"/>
        <end position="629"/>
    </location>
</feature>
<evidence type="ECO:0000313" key="7">
    <source>
        <dbReference type="EMBL" id="KAH3741341.1"/>
    </source>
</evidence>
<dbReference type="PROSITE" id="PS50092">
    <property type="entry name" value="TSP1"/>
    <property type="match status" value="1"/>
</dbReference>
<evidence type="ECO:0000256" key="5">
    <source>
        <dbReference type="SAM" id="Phobius"/>
    </source>
</evidence>
<dbReference type="GO" id="GO:0031012">
    <property type="term" value="C:extracellular matrix"/>
    <property type="evidence" value="ECO:0007669"/>
    <property type="project" value="TreeGrafter"/>
</dbReference>
<dbReference type="InterPro" id="IPR045371">
    <property type="entry name" value="ADAMTS_CR_3"/>
</dbReference>
<keyword evidence="3" id="KW-1015">Disulfide bond</keyword>
<dbReference type="GO" id="GO:0030198">
    <property type="term" value="P:extracellular matrix organization"/>
    <property type="evidence" value="ECO:0007669"/>
    <property type="project" value="TreeGrafter"/>
</dbReference>
<gene>
    <name evidence="7" type="ORF">DPMN_048065</name>
</gene>
<evidence type="ECO:0000256" key="1">
    <source>
        <dbReference type="ARBA" id="ARBA00004613"/>
    </source>
</evidence>
<dbReference type="GO" id="GO:0006508">
    <property type="term" value="P:proteolysis"/>
    <property type="evidence" value="ECO:0007669"/>
    <property type="project" value="TreeGrafter"/>
</dbReference>
<dbReference type="InterPro" id="IPR000884">
    <property type="entry name" value="TSP1_rpt"/>
</dbReference>
<dbReference type="InterPro" id="IPR036383">
    <property type="entry name" value="TSP1_rpt_sf"/>
</dbReference>
<dbReference type="PANTHER" id="PTHR13723:SF281">
    <property type="entry name" value="PAPILIN"/>
    <property type="match status" value="1"/>
</dbReference>
<feature type="domain" description="ADAMTS/ADAMTS-like cysteine-rich" evidence="6">
    <location>
        <begin position="208"/>
        <end position="290"/>
    </location>
</feature>
<evidence type="ECO:0000259" key="6">
    <source>
        <dbReference type="Pfam" id="PF19236"/>
    </source>
</evidence>
<feature type="region of interest" description="Disordered" evidence="4">
    <location>
        <begin position="606"/>
        <end position="631"/>
    </location>
</feature>
<evidence type="ECO:0000313" key="8">
    <source>
        <dbReference type="Proteomes" id="UP000828390"/>
    </source>
</evidence>
<comment type="subcellular location">
    <subcellularLocation>
        <location evidence="1">Secreted</location>
    </subcellularLocation>
</comment>
<keyword evidence="5" id="KW-1133">Transmembrane helix</keyword>
<keyword evidence="8" id="KW-1185">Reference proteome</keyword>
<dbReference type="EMBL" id="JAIWYP010000011">
    <property type="protein sequence ID" value="KAH3741341.1"/>
    <property type="molecule type" value="Genomic_DNA"/>
</dbReference>
<reference evidence="7" key="1">
    <citation type="journal article" date="2019" name="bioRxiv">
        <title>The Genome of the Zebra Mussel, Dreissena polymorpha: A Resource for Invasive Species Research.</title>
        <authorList>
            <person name="McCartney M.A."/>
            <person name="Auch B."/>
            <person name="Kono T."/>
            <person name="Mallez S."/>
            <person name="Zhang Y."/>
            <person name="Obille A."/>
            <person name="Becker A."/>
            <person name="Abrahante J.E."/>
            <person name="Garbe J."/>
            <person name="Badalamenti J.P."/>
            <person name="Herman A."/>
            <person name="Mangelson H."/>
            <person name="Liachko I."/>
            <person name="Sullivan S."/>
            <person name="Sone E.D."/>
            <person name="Koren S."/>
            <person name="Silverstein K.A.T."/>
            <person name="Beckman K.B."/>
            <person name="Gohl D.M."/>
        </authorList>
    </citation>
    <scope>NUCLEOTIDE SEQUENCE</scope>
    <source>
        <strain evidence="7">Duluth1</strain>
        <tissue evidence="7">Whole animal</tissue>
    </source>
</reference>
<keyword evidence="5" id="KW-0472">Membrane</keyword>
<dbReference type="FunFam" id="2.20.100.10:FF:000001">
    <property type="entry name" value="semaphorin-5A isoform X1"/>
    <property type="match status" value="1"/>
</dbReference>
<organism evidence="7 8">
    <name type="scientific">Dreissena polymorpha</name>
    <name type="common">Zebra mussel</name>
    <name type="synonym">Mytilus polymorpha</name>
    <dbReference type="NCBI Taxonomy" id="45954"/>
    <lineage>
        <taxon>Eukaryota</taxon>
        <taxon>Metazoa</taxon>
        <taxon>Spiralia</taxon>
        <taxon>Lophotrochozoa</taxon>
        <taxon>Mollusca</taxon>
        <taxon>Bivalvia</taxon>
        <taxon>Autobranchia</taxon>
        <taxon>Heteroconchia</taxon>
        <taxon>Euheterodonta</taxon>
        <taxon>Imparidentia</taxon>
        <taxon>Neoheterodontei</taxon>
        <taxon>Myida</taxon>
        <taxon>Dreissenoidea</taxon>
        <taxon>Dreissenidae</taxon>
        <taxon>Dreissena</taxon>
    </lineage>
</organism>
<dbReference type="AlphaFoldDB" id="A0A9D4I3M8"/>
<keyword evidence="2" id="KW-0964">Secreted</keyword>
<protein>
    <recommendedName>
        <fullName evidence="6">ADAMTS/ADAMTS-like cysteine-rich domain-containing protein</fullName>
    </recommendedName>
</protein>
<dbReference type="Pfam" id="PF19236">
    <property type="entry name" value="ADAMTS_CR_3"/>
    <property type="match status" value="1"/>
</dbReference>
<dbReference type="Proteomes" id="UP000828390">
    <property type="component" value="Unassembled WGS sequence"/>
</dbReference>
<dbReference type="PANTHER" id="PTHR13723">
    <property type="entry name" value="ADAMTS A DISINTEGRIN AND METALLOPROTEASE WITH THROMBOSPONDIN MOTIFS PROTEASE"/>
    <property type="match status" value="1"/>
</dbReference>